<comment type="similarity">
    <text evidence="2">Belongs to the bacterial sugar transferase family.</text>
</comment>
<feature type="transmembrane region" description="Helical" evidence="8">
    <location>
        <begin position="133"/>
        <end position="152"/>
    </location>
</feature>
<reference evidence="10 11" key="1">
    <citation type="submission" date="2023-10" db="EMBL/GenBank/DDBJ databases">
        <title>Novel methanotroph of the genus Methylocapsa from a subarctic wetland.</title>
        <authorList>
            <person name="Belova S.E."/>
            <person name="Oshkin I.Y."/>
            <person name="Miroshnikov K."/>
            <person name="Dedysh S.N."/>
        </authorList>
    </citation>
    <scope>NUCLEOTIDE SEQUENCE [LARGE SCALE GENOMIC DNA]</scope>
    <source>
        <strain evidence="10 11">RX1</strain>
    </source>
</reference>
<dbReference type="Proteomes" id="UP001626536">
    <property type="component" value="Chromosome"/>
</dbReference>
<dbReference type="Pfam" id="PF13727">
    <property type="entry name" value="CoA_binding_3"/>
    <property type="match status" value="1"/>
</dbReference>
<name>A0ABZ0HNX2_9HYPH</name>
<keyword evidence="7" id="KW-0270">Exopolysaccharide synthesis</keyword>
<feature type="transmembrane region" description="Helical" evidence="8">
    <location>
        <begin position="106"/>
        <end position="127"/>
    </location>
</feature>
<dbReference type="InterPro" id="IPR017475">
    <property type="entry name" value="EPS_sugar_tfrase"/>
</dbReference>
<evidence type="ECO:0000313" key="10">
    <source>
        <dbReference type="EMBL" id="WOJ88873.1"/>
    </source>
</evidence>
<evidence type="ECO:0000313" key="11">
    <source>
        <dbReference type="Proteomes" id="UP001626536"/>
    </source>
</evidence>
<feature type="transmembrane region" description="Helical" evidence="8">
    <location>
        <begin position="297"/>
        <end position="321"/>
    </location>
</feature>
<feature type="domain" description="Bacterial sugar transferase" evidence="9">
    <location>
        <begin position="295"/>
        <end position="475"/>
    </location>
</feature>
<sequence length="484" mass="54377">MSVNQASATNDSRELAPSVRRTLSSRKAKAWIKSGFAFVAIFADLCAIAFGGLAANILTQIYKHGEIDLAEPIDEFGALVGAVFLAISFARGEYSYERYLSFKTHFQRCGLAWSLAFPGAVMIAFMMKTTPDMSRAWVCFFFVLGFTALMLARYAQVLKTSASAERGGLAARRVLLLGYEHQIEEFYQRYDLAAFGMRIVTATVLRGRDHLDEDLVLAAAAARIFLPEDVFILLPWTDKDAIDRCINAFLRIPAALHLGSDCLLDRFTKAKVANVGPLSSLNLTLPWSPAHVVGKRLFDIVAALAALTVLSPVFVALALAIKLDSKGPAIFRQRRYGFNQEPFRIFKFRSMRTLEDDRRVRQATAQDPRVTRIGRFMRKTNLDELPQLLNVLLGDMSLVGPRPHALAHDQLYEPSVTLYARRHNVKPGITGWAQVNGLRGEITPETLKARIEHDLYYIDHWSLWLDLQILWRTLMSAKAFKNAY</sequence>
<feature type="transmembrane region" description="Helical" evidence="8">
    <location>
        <begin position="30"/>
        <end position="56"/>
    </location>
</feature>
<gene>
    <name evidence="10" type="ORF">RZS28_13790</name>
</gene>
<organism evidence="10 11">
    <name type="scientific">Methylocapsa polymorpha</name>
    <dbReference type="NCBI Taxonomy" id="3080828"/>
    <lineage>
        <taxon>Bacteria</taxon>
        <taxon>Pseudomonadati</taxon>
        <taxon>Pseudomonadota</taxon>
        <taxon>Alphaproteobacteria</taxon>
        <taxon>Hyphomicrobiales</taxon>
        <taxon>Beijerinckiaceae</taxon>
        <taxon>Methylocapsa</taxon>
    </lineage>
</organism>
<keyword evidence="5 8" id="KW-1133">Transmembrane helix</keyword>
<evidence type="ECO:0000256" key="7">
    <source>
        <dbReference type="ARBA" id="ARBA00023169"/>
    </source>
</evidence>
<dbReference type="EMBL" id="CP136862">
    <property type="protein sequence ID" value="WOJ88873.1"/>
    <property type="molecule type" value="Genomic_DNA"/>
</dbReference>
<keyword evidence="4 8" id="KW-0812">Transmembrane</keyword>
<dbReference type="PANTHER" id="PTHR30576:SF21">
    <property type="entry name" value="UDP-GLUCOSE:UNDECAPRENYL-PHOSPHATE GLUCOSE-1-PHOSPHATE TRANSFERASE"/>
    <property type="match status" value="1"/>
</dbReference>
<protein>
    <submittedName>
        <fullName evidence="10">Exopolysaccharide biosynthesis polyprenyl glycosylphosphotransferase</fullName>
    </submittedName>
</protein>
<keyword evidence="11" id="KW-1185">Reference proteome</keyword>
<dbReference type="Pfam" id="PF02397">
    <property type="entry name" value="Bac_transf"/>
    <property type="match status" value="1"/>
</dbReference>
<evidence type="ECO:0000256" key="3">
    <source>
        <dbReference type="ARBA" id="ARBA00022679"/>
    </source>
</evidence>
<dbReference type="InterPro" id="IPR003362">
    <property type="entry name" value="Bact_transf"/>
</dbReference>
<evidence type="ECO:0000256" key="4">
    <source>
        <dbReference type="ARBA" id="ARBA00022692"/>
    </source>
</evidence>
<proteinExistence type="inferred from homology"/>
<feature type="transmembrane region" description="Helical" evidence="8">
    <location>
        <begin position="76"/>
        <end position="94"/>
    </location>
</feature>
<accession>A0ABZ0HNX2</accession>
<evidence type="ECO:0000256" key="8">
    <source>
        <dbReference type="SAM" id="Phobius"/>
    </source>
</evidence>
<keyword evidence="6 8" id="KW-0472">Membrane</keyword>
<evidence type="ECO:0000256" key="2">
    <source>
        <dbReference type="ARBA" id="ARBA00006464"/>
    </source>
</evidence>
<evidence type="ECO:0000256" key="1">
    <source>
        <dbReference type="ARBA" id="ARBA00004141"/>
    </source>
</evidence>
<evidence type="ECO:0000259" key="9">
    <source>
        <dbReference type="Pfam" id="PF02397"/>
    </source>
</evidence>
<dbReference type="NCBIfam" id="TIGR03025">
    <property type="entry name" value="EPS_sugtrans"/>
    <property type="match status" value="1"/>
</dbReference>
<dbReference type="RefSeq" id="WP_407338310.1">
    <property type="nucleotide sequence ID" value="NZ_CP136862.1"/>
</dbReference>
<evidence type="ECO:0000256" key="6">
    <source>
        <dbReference type="ARBA" id="ARBA00023136"/>
    </source>
</evidence>
<evidence type="ECO:0000256" key="5">
    <source>
        <dbReference type="ARBA" id="ARBA00022989"/>
    </source>
</evidence>
<comment type="subcellular location">
    <subcellularLocation>
        <location evidence="1">Membrane</location>
        <topology evidence="1">Multi-pass membrane protein</topology>
    </subcellularLocation>
</comment>
<dbReference type="PANTHER" id="PTHR30576">
    <property type="entry name" value="COLANIC BIOSYNTHESIS UDP-GLUCOSE LIPID CARRIER TRANSFERASE"/>
    <property type="match status" value="1"/>
</dbReference>
<keyword evidence="3" id="KW-0808">Transferase</keyword>